<dbReference type="EMBL" id="CM044708">
    <property type="protein sequence ID" value="KAI5649810.1"/>
    <property type="molecule type" value="Genomic_DNA"/>
</dbReference>
<comment type="caution">
    <text evidence="1">The sequence shown here is derived from an EMBL/GenBank/DDBJ whole genome shotgun (WGS) entry which is preliminary data.</text>
</comment>
<reference evidence="2" key="1">
    <citation type="journal article" date="2023" name="Nat. Plants">
        <title>Single-cell RNA sequencing provides a high-resolution roadmap for understanding the multicellular compartmentation of specialized metabolism.</title>
        <authorList>
            <person name="Sun S."/>
            <person name="Shen X."/>
            <person name="Li Y."/>
            <person name="Li Y."/>
            <person name="Wang S."/>
            <person name="Li R."/>
            <person name="Zhang H."/>
            <person name="Shen G."/>
            <person name="Guo B."/>
            <person name="Wei J."/>
            <person name="Xu J."/>
            <person name="St-Pierre B."/>
            <person name="Chen S."/>
            <person name="Sun C."/>
        </authorList>
    </citation>
    <scope>NUCLEOTIDE SEQUENCE [LARGE SCALE GENOMIC DNA]</scope>
</reference>
<accession>A0ACB9ZTR4</accession>
<evidence type="ECO:0000313" key="2">
    <source>
        <dbReference type="Proteomes" id="UP001060085"/>
    </source>
</evidence>
<gene>
    <name evidence="1" type="ORF">M9H77_35815</name>
</gene>
<sequence>MEVLLALGPSSSSAFFSSNSLIISSAYRNPIFHSKVKPWNSQLLRATEATVLRVYFSCVNKTGYCSKGSLKDKFLLHSLWRLNKRFKFRLSNFNVGLHKVVKCSENSNGILPVSFYRVVFGVILAMALSSAITKIPSWALSEENLLFLEAWRTIDRAYVDKSFNGQSWFRYRENALRNEPMNTREETYAAIRKMIATLDDPFTRFLEPERFKNLQSGTKSSLTGVGLSIGYPTGKDGSSSGLVVISASPRGPAYRAGICSGDVILAIDDTSTENMGIYDAAARLQGPEGSPVEITVQHGAEIRNLRLMRERVFLNPVKSRICKIPGLGDEAPRVGYIKLTAFNQNASGAVKEAIETLRRENVKAFVLDLRDNSGGLFPEGIEIAKIWLDKGVIVYICDSSGVRDIYDTDGSNAVAASEPLAVLVNKGTASASEILAGALKDNKRAVLFGESTYGKGKIQSVFKLSDGSGLAVTVARYETPAHTDIDKVGIMPDHPLPSSFPKDEESFCGCIQDPVSACYLNRIELFAGR</sequence>
<dbReference type="Proteomes" id="UP001060085">
    <property type="component" value="Linkage Group LG08"/>
</dbReference>
<protein>
    <submittedName>
        <fullName evidence="1">Uncharacterized protein</fullName>
    </submittedName>
</protein>
<evidence type="ECO:0000313" key="1">
    <source>
        <dbReference type="EMBL" id="KAI5649810.1"/>
    </source>
</evidence>
<keyword evidence="2" id="KW-1185">Reference proteome</keyword>
<organism evidence="1 2">
    <name type="scientific">Catharanthus roseus</name>
    <name type="common">Madagascar periwinkle</name>
    <name type="synonym">Vinca rosea</name>
    <dbReference type="NCBI Taxonomy" id="4058"/>
    <lineage>
        <taxon>Eukaryota</taxon>
        <taxon>Viridiplantae</taxon>
        <taxon>Streptophyta</taxon>
        <taxon>Embryophyta</taxon>
        <taxon>Tracheophyta</taxon>
        <taxon>Spermatophyta</taxon>
        <taxon>Magnoliopsida</taxon>
        <taxon>eudicotyledons</taxon>
        <taxon>Gunneridae</taxon>
        <taxon>Pentapetalae</taxon>
        <taxon>asterids</taxon>
        <taxon>lamiids</taxon>
        <taxon>Gentianales</taxon>
        <taxon>Apocynaceae</taxon>
        <taxon>Rauvolfioideae</taxon>
        <taxon>Vinceae</taxon>
        <taxon>Catharanthinae</taxon>
        <taxon>Catharanthus</taxon>
    </lineage>
</organism>
<name>A0ACB9ZTR4_CATRO</name>
<proteinExistence type="predicted"/>